<evidence type="ECO:0000256" key="2">
    <source>
        <dbReference type="ARBA" id="ARBA00007193"/>
    </source>
</evidence>
<dbReference type="PROSITE" id="PS01206">
    <property type="entry name" value="ASC"/>
    <property type="match status" value="1"/>
</dbReference>
<reference evidence="14" key="2">
    <citation type="submission" date="2015-06" db="UniProtKB">
        <authorList>
            <consortium name="EnsemblMetazoa"/>
        </authorList>
    </citation>
    <scope>IDENTIFICATION</scope>
</reference>
<feature type="transmembrane region" description="Helical" evidence="13">
    <location>
        <begin position="178"/>
        <end position="204"/>
    </location>
</feature>
<organism evidence="14 15">
    <name type="scientific">Megaselia scalaris</name>
    <name type="common">Humpbacked fly</name>
    <name type="synonym">Phora scalaris</name>
    <dbReference type="NCBI Taxonomy" id="36166"/>
    <lineage>
        <taxon>Eukaryota</taxon>
        <taxon>Metazoa</taxon>
        <taxon>Ecdysozoa</taxon>
        <taxon>Arthropoda</taxon>
        <taxon>Hexapoda</taxon>
        <taxon>Insecta</taxon>
        <taxon>Pterygota</taxon>
        <taxon>Neoptera</taxon>
        <taxon>Endopterygota</taxon>
        <taxon>Diptera</taxon>
        <taxon>Brachycera</taxon>
        <taxon>Muscomorpha</taxon>
        <taxon>Platypezoidea</taxon>
        <taxon>Phoridae</taxon>
        <taxon>Megaseliini</taxon>
        <taxon>Megaselia</taxon>
    </lineage>
</organism>
<evidence type="ECO:0000256" key="4">
    <source>
        <dbReference type="ARBA" id="ARBA00022461"/>
    </source>
</evidence>
<reference evidence="15" key="1">
    <citation type="submission" date="2013-02" db="EMBL/GenBank/DDBJ databases">
        <authorList>
            <person name="Hughes D."/>
        </authorList>
    </citation>
    <scope>NUCLEOTIDE SEQUENCE</scope>
    <source>
        <strain>Durham</strain>
        <strain evidence="15">NC isolate 2 -- Noor lab</strain>
    </source>
</reference>
<keyword evidence="8 12" id="KW-0406">Ion transport</keyword>
<keyword evidence="10 12" id="KW-0739">Sodium transport</keyword>
<dbReference type="EnsemblMetazoa" id="MESCA003505-RA">
    <property type="protein sequence ID" value="MESCA003505-PA"/>
    <property type="gene ID" value="MESCA003505"/>
</dbReference>
<sequence>MIVVIHSPEEIPDFENAILTSDNKDLSVSIIPRVIQISDGLKNVDISKRQCYLQNEKYLQHFKIYTQSNCEHECLTNLTLKICGCVKLYMPRTETTEVCGSKAHFCTENALDLLLRKALEYKGLKCDCLPSCSSIFYNIETPEREQVGNSSHKILKFYFKENNFVSWKRYEGFGANDFLASVGGVLGLFLGISVMSVIEIVYFFTIRLYTHYFGGRH</sequence>
<dbReference type="GO" id="GO:0005886">
    <property type="term" value="C:plasma membrane"/>
    <property type="evidence" value="ECO:0007669"/>
    <property type="project" value="TreeGrafter"/>
</dbReference>
<keyword evidence="4 12" id="KW-0894">Sodium channel</keyword>
<comment type="similarity">
    <text evidence="2 12">Belongs to the amiloride-sensitive sodium channel (TC 1.A.6) family.</text>
</comment>
<evidence type="ECO:0000256" key="10">
    <source>
        <dbReference type="ARBA" id="ARBA00023201"/>
    </source>
</evidence>
<evidence type="ECO:0000256" key="6">
    <source>
        <dbReference type="ARBA" id="ARBA00022989"/>
    </source>
</evidence>
<keyword evidence="7" id="KW-0915">Sodium</keyword>
<evidence type="ECO:0000256" key="7">
    <source>
        <dbReference type="ARBA" id="ARBA00023053"/>
    </source>
</evidence>
<keyword evidence="5 12" id="KW-0812">Transmembrane</keyword>
<keyword evidence="11 12" id="KW-0407">Ion channel</keyword>
<keyword evidence="3 12" id="KW-0813">Transport</keyword>
<dbReference type="STRING" id="36166.T1GJ62"/>
<dbReference type="InterPro" id="IPR001873">
    <property type="entry name" value="ENaC"/>
</dbReference>
<dbReference type="InterPro" id="IPR020903">
    <property type="entry name" value="ENaC_CS"/>
</dbReference>
<keyword evidence="6 13" id="KW-1133">Transmembrane helix</keyword>
<evidence type="ECO:0000256" key="8">
    <source>
        <dbReference type="ARBA" id="ARBA00023065"/>
    </source>
</evidence>
<proteinExistence type="inferred from homology"/>
<evidence type="ECO:0000256" key="9">
    <source>
        <dbReference type="ARBA" id="ARBA00023136"/>
    </source>
</evidence>
<comment type="subcellular location">
    <subcellularLocation>
        <location evidence="1">Membrane</location>
        <topology evidence="1">Multi-pass membrane protein</topology>
    </subcellularLocation>
</comment>
<evidence type="ECO:0000256" key="1">
    <source>
        <dbReference type="ARBA" id="ARBA00004141"/>
    </source>
</evidence>
<evidence type="ECO:0000256" key="11">
    <source>
        <dbReference type="ARBA" id="ARBA00023303"/>
    </source>
</evidence>
<dbReference type="PANTHER" id="PTHR11690">
    <property type="entry name" value="AMILORIDE-SENSITIVE SODIUM CHANNEL-RELATED"/>
    <property type="match status" value="1"/>
</dbReference>
<dbReference type="HOGENOM" id="CLU_1264373_0_0_1"/>
<evidence type="ECO:0000256" key="12">
    <source>
        <dbReference type="RuleBase" id="RU000679"/>
    </source>
</evidence>
<dbReference type="Gene3D" id="1.10.287.820">
    <property type="entry name" value="Acid-sensing ion channel domain"/>
    <property type="match status" value="1"/>
</dbReference>
<keyword evidence="15" id="KW-1185">Reference proteome</keyword>
<evidence type="ECO:0000256" key="5">
    <source>
        <dbReference type="ARBA" id="ARBA00022692"/>
    </source>
</evidence>
<accession>T1GJ62</accession>
<dbReference type="Gene3D" id="1.10.287.770">
    <property type="entry name" value="YojJ-like"/>
    <property type="match status" value="1"/>
</dbReference>
<dbReference type="PANTHER" id="PTHR11690:SF288">
    <property type="entry name" value="AMILORIDE-SENSITIVE NA+ CHANNEL-RELATED"/>
    <property type="match status" value="1"/>
</dbReference>
<evidence type="ECO:0000313" key="15">
    <source>
        <dbReference type="Proteomes" id="UP000015102"/>
    </source>
</evidence>
<dbReference type="OMA" id="LCNCTNF"/>
<dbReference type="Pfam" id="PF00858">
    <property type="entry name" value="ASC"/>
    <property type="match status" value="1"/>
</dbReference>
<keyword evidence="9 13" id="KW-0472">Membrane</keyword>
<protein>
    <submittedName>
        <fullName evidence="14">Uncharacterized protein</fullName>
    </submittedName>
</protein>
<evidence type="ECO:0000256" key="3">
    <source>
        <dbReference type="ARBA" id="ARBA00022448"/>
    </source>
</evidence>
<dbReference type="AlphaFoldDB" id="T1GJ62"/>
<name>T1GJ62_MEGSC</name>
<dbReference type="Proteomes" id="UP000015102">
    <property type="component" value="Unassembled WGS sequence"/>
</dbReference>
<dbReference type="GO" id="GO:0015280">
    <property type="term" value="F:ligand-gated sodium channel activity"/>
    <property type="evidence" value="ECO:0007669"/>
    <property type="project" value="TreeGrafter"/>
</dbReference>
<dbReference type="EMBL" id="CAQQ02083342">
    <property type="status" value="NOT_ANNOTATED_CDS"/>
    <property type="molecule type" value="Genomic_DNA"/>
</dbReference>
<evidence type="ECO:0000313" key="14">
    <source>
        <dbReference type="EnsemblMetazoa" id="MESCA003505-PA"/>
    </source>
</evidence>
<evidence type="ECO:0000256" key="13">
    <source>
        <dbReference type="SAM" id="Phobius"/>
    </source>
</evidence>